<reference evidence="1" key="2">
    <citation type="submission" date="2012-12" db="EMBL/GenBank/DDBJ databases">
        <authorList>
            <consortium name="WormBase Consortium"/>
            <person name="Ghedin E."/>
            <person name="Paulini M."/>
        </authorList>
    </citation>
    <scope>NUCLEOTIDE SEQUENCE</scope>
    <source>
        <strain evidence="1">FR3</strain>
    </source>
</reference>
<sequence>MLSLAQNSRLKQGCSGNLIPISPLQSPLLSSKGVRLRNTPLPVRRVPSTSQHHSTVTTTSDVQPVDLNAESSSVTSLYAPRINGGL</sequence>
<organism evidence="1">
    <name type="scientific">Brugia malayi</name>
    <name type="common">Filarial nematode worm</name>
    <dbReference type="NCBI Taxonomy" id="6279"/>
    <lineage>
        <taxon>Eukaryota</taxon>
        <taxon>Metazoa</taxon>
        <taxon>Ecdysozoa</taxon>
        <taxon>Nematoda</taxon>
        <taxon>Chromadorea</taxon>
        <taxon>Rhabditida</taxon>
        <taxon>Spirurina</taxon>
        <taxon>Spiruromorpha</taxon>
        <taxon>Filarioidea</taxon>
        <taxon>Onchocercidae</taxon>
        <taxon>Brugia</taxon>
    </lineage>
</organism>
<evidence type="ECO:0000313" key="1">
    <source>
        <dbReference type="EMBL" id="CDP92984.1"/>
    </source>
</evidence>
<dbReference type="EMBL" id="LN856865">
    <property type="protein sequence ID" value="CDP92984.1"/>
    <property type="molecule type" value="Genomic_DNA"/>
</dbReference>
<gene>
    <name evidence="1" type="primary">Bma-pxf-1</name>
    <name evidence="1" type="ORF">BM_Bm5795</name>
</gene>
<accession>A0A1I9G0P8</accession>
<dbReference type="AlphaFoldDB" id="A0A1I9G0P8"/>
<protein>
    <submittedName>
        <fullName evidence="1">BMA-PXF-1, isoform g</fullName>
    </submittedName>
</protein>
<proteinExistence type="predicted"/>
<name>A0A1I9G0P8_BRUMA</name>
<reference evidence="1" key="1">
    <citation type="journal article" date="2007" name="Science">
        <title>Draft genome of the filarial nematode parasite Brugia malayi.</title>
        <authorList>
            <person name="Ghedin E."/>
            <person name="Wang S."/>
            <person name="Spiro D."/>
            <person name="Caler E."/>
            <person name="Zhao Q."/>
            <person name="Crabtree J."/>
            <person name="Allen J.E."/>
            <person name="Delcher A.L."/>
            <person name="Guiliano D.B."/>
            <person name="Miranda-Saavedra D."/>
            <person name="Angiuoli S.V."/>
            <person name="Creasy T."/>
            <person name="Amedeo P."/>
            <person name="Haas B."/>
            <person name="El-Sayed N.M."/>
            <person name="Wortman J.R."/>
            <person name="Feldblyum T."/>
            <person name="Tallon L."/>
            <person name="Schatz M."/>
            <person name="Shumway M."/>
            <person name="Koo H."/>
            <person name="Salzberg S.L."/>
            <person name="Schobel S."/>
            <person name="Pertea M."/>
            <person name="Pop M."/>
            <person name="White O."/>
            <person name="Barton G.J."/>
            <person name="Carlow C.K."/>
            <person name="Crawford M.J."/>
            <person name="Daub J."/>
            <person name="Dimmic M.W."/>
            <person name="Estes C.F."/>
            <person name="Foster J.M."/>
            <person name="Ganatra M."/>
            <person name="Gregory W.F."/>
            <person name="Johnson N.M."/>
            <person name="Jin J."/>
            <person name="Komuniecki R."/>
            <person name="Korf I."/>
            <person name="Kumar S."/>
            <person name="Laney S."/>
            <person name="Li B.W."/>
            <person name="Li W."/>
            <person name="Lindblom T.H."/>
            <person name="Lustigman S."/>
            <person name="Ma D."/>
            <person name="Maina C.V."/>
            <person name="Martin D.M."/>
            <person name="McCarter J.P."/>
            <person name="McReynolds L."/>
            <person name="Mitreva M."/>
            <person name="Nutman T.B."/>
            <person name="Parkinson J."/>
            <person name="Peregrin-Alvarez J.M."/>
            <person name="Poole C."/>
            <person name="Ren Q."/>
            <person name="Saunders L."/>
            <person name="Sluder A.E."/>
            <person name="Smith K."/>
            <person name="Stanke M."/>
            <person name="Unnasch T.R."/>
            <person name="Ware J."/>
            <person name="Wei A.D."/>
            <person name="Weil G."/>
            <person name="Williams D.J."/>
            <person name="Zhang Y."/>
            <person name="Williams S.A."/>
            <person name="Fraser-Liggett C."/>
            <person name="Slatko B."/>
            <person name="Blaxter M.L."/>
            <person name="Scott A.L."/>
        </authorList>
    </citation>
    <scope>NUCLEOTIDE SEQUENCE</scope>
    <source>
        <strain evidence="1">FR3</strain>
    </source>
</reference>